<dbReference type="Proteomes" id="UP001055811">
    <property type="component" value="Linkage Group LG08"/>
</dbReference>
<evidence type="ECO:0000313" key="2">
    <source>
        <dbReference type="Proteomes" id="UP001055811"/>
    </source>
</evidence>
<keyword evidence="2" id="KW-1185">Reference proteome</keyword>
<gene>
    <name evidence="1" type="ORF">L2E82_44130</name>
</gene>
<reference evidence="1 2" key="2">
    <citation type="journal article" date="2022" name="Mol. Ecol. Resour.">
        <title>The genomes of chicory, endive, great burdock and yacon provide insights into Asteraceae paleo-polyploidization history and plant inulin production.</title>
        <authorList>
            <person name="Fan W."/>
            <person name="Wang S."/>
            <person name="Wang H."/>
            <person name="Wang A."/>
            <person name="Jiang F."/>
            <person name="Liu H."/>
            <person name="Zhao H."/>
            <person name="Xu D."/>
            <person name="Zhang Y."/>
        </authorList>
    </citation>
    <scope>NUCLEOTIDE SEQUENCE [LARGE SCALE GENOMIC DNA]</scope>
    <source>
        <strain evidence="2">cv. Punajuju</strain>
        <tissue evidence="1">Leaves</tissue>
    </source>
</reference>
<dbReference type="EMBL" id="CM042016">
    <property type="protein sequence ID" value="KAI3699692.1"/>
    <property type="molecule type" value="Genomic_DNA"/>
</dbReference>
<proteinExistence type="predicted"/>
<comment type="caution">
    <text evidence="1">The sequence shown here is derived from an EMBL/GenBank/DDBJ whole genome shotgun (WGS) entry which is preliminary data.</text>
</comment>
<organism evidence="1 2">
    <name type="scientific">Cichorium intybus</name>
    <name type="common">Chicory</name>
    <dbReference type="NCBI Taxonomy" id="13427"/>
    <lineage>
        <taxon>Eukaryota</taxon>
        <taxon>Viridiplantae</taxon>
        <taxon>Streptophyta</taxon>
        <taxon>Embryophyta</taxon>
        <taxon>Tracheophyta</taxon>
        <taxon>Spermatophyta</taxon>
        <taxon>Magnoliopsida</taxon>
        <taxon>eudicotyledons</taxon>
        <taxon>Gunneridae</taxon>
        <taxon>Pentapetalae</taxon>
        <taxon>asterids</taxon>
        <taxon>campanulids</taxon>
        <taxon>Asterales</taxon>
        <taxon>Asteraceae</taxon>
        <taxon>Cichorioideae</taxon>
        <taxon>Cichorieae</taxon>
        <taxon>Cichoriinae</taxon>
        <taxon>Cichorium</taxon>
    </lineage>
</organism>
<reference evidence="2" key="1">
    <citation type="journal article" date="2022" name="Mol. Ecol. Resour.">
        <title>The genomes of chicory, endive, great burdock and yacon provide insights into Asteraceae palaeo-polyploidization history and plant inulin production.</title>
        <authorList>
            <person name="Fan W."/>
            <person name="Wang S."/>
            <person name="Wang H."/>
            <person name="Wang A."/>
            <person name="Jiang F."/>
            <person name="Liu H."/>
            <person name="Zhao H."/>
            <person name="Xu D."/>
            <person name="Zhang Y."/>
        </authorList>
    </citation>
    <scope>NUCLEOTIDE SEQUENCE [LARGE SCALE GENOMIC DNA]</scope>
    <source>
        <strain evidence="2">cv. Punajuju</strain>
    </source>
</reference>
<name>A0ACB8ZPE8_CICIN</name>
<evidence type="ECO:0000313" key="1">
    <source>
        <dbReference type="EMBL" id="KAI3699692.1"/>
    </source>
</evidence>
<accession>A0ACB8ZPE8</accession>
<sequence length="274" mass="28516">MLDFIGSYRTKLPKSQIDVARAFHVLPPLPEYLLAVKAQKGQQRAVVRFVVTLNPKPRHKMAFLSKFGNLLKQSGSKHVSMGLSSSNSPLFQSIRSMSSAKLFIGGLAYATDEIGLREAFQQYGEVIDVRVITDRDSGRSRGFGFVSYTSSDAANSALQDMDGKELHGRRIRVSVAQERPRPSFGGGGGYGGGGYGGAGGYSGGGYGGGSSNLGGYGGGNQNAGGGNDFFSGVLGGGAGGARWSPGGNEGGGDGNLNHEDDANEDGDYANTSNK</sequence>
<protein>
    <submittedName>
        <fullName evidence="1">Uncharacterized protein</fullName>
    </submittedName>
</protein>